<organism evidence="10 11">
    <name type="scientific">Penaeus vannamei</name>
    <name type="common">Whiteleg shrimp</name>
    <name type="synonym">Litopenaeus vannamei</name>
    <dbReference type="NCBI Taxonomy" id="6689"/>
    <lineage>
        <taxon>Eukaryota</taxon>
        <taxon>Metazoa</taxon>
        <taxon>Ecdysozoa</taxon>
        <taxon>Arthropoda</taxon>
        <taxon>Crustacea</taxon>
        <taxon>Multicrustacea</taxon>
        <taxon>Malacostraca</taxon>
        <taxon>Eumalacostraca</taxon>
        <taxon>Eucarida</taxon>
        <taxon>Decapoda</taxon>
        <taxon>Dendrobranchiata</taxon>
        <taxon>Penaeoidea</taxon>
        <taxon>Penaeidae</taxon>
        <taxon>Penaeus</taxon>
    </lineage>
</organism>
<evidence type="ECO:0000256" key="5">
    <source>
        <dbReference type="ARBA" id="ARBA00048434"/>
    </source>
</evidence>
<evidence type="ECO:0000256" key="7">
    <source>
        <dbReference type="PIRSR" id="PIRSR016323-2"/>
    </source>
</evidence>
<dbReference type="PROSITE" id="PS51675">
    <property type="entry name" value="SAM_MT_TRM10"/>
    <property type="match status" value="1"/>
</dbReference>
<dbReference type="InterPro" id="IPR038459">
    <property type="entry name" value="MT_TRM10-typ_sf"/>
</dbReference>
<dbReference type="OrthoDB" id="278300at2759"/>
<feature type="region of interest" description="Disordered" evidence="8">
    <location>
        <begin position="246"/>
        <end position="294"/>
    </location>
</feature>
<dbReference type="STRING" id="6689.A0A3R7M9H1"/>
<protein>
    <recommendedName>
        <fullName evidence="1">tRNA (guanine(9)-N(1))-methyltransferase</fullName>
        <ecNumber evidence="1">2.1.1.221</ecNumber>
    </recommendedName>
</protein>
<feature type="domain" description="SAM-dependent MTase TRM10-type" evidence="9">
    <location>
        <begin position="58"/>
        <end position="250"/>
    </location>
</feature>
<name>A0A3R7M9H1_PENVA</name>
<dbReference type="EMBL" id="QCYY01002392">
    <property type="protein sequence ID" value="ROT70733.1"/>
    <property type="molecule type" value="Genomic_DNA"/>
</dbReference>
<dbReference type="PANTHER" id="PTHR13563:SF13">
    <property type="entry name" value="TRNA METHYLTRANSFERASE 10 HOMOLOG A"/>
    <property type="match status" value="1"/>
</dbReference>
<reference evidence="10 11" key="2">
    <citation type="submission" date="2019-01" db="EMBL/GenBank/DDBJ databases">
        <title>The decoding of complex shrimp genome reveals the adaptation for benthos swimmer, frequently molting mechanism and breeding impact on genome.</title>
        <authorList>
            <person name="Sun Y."/>
            <person name="Gao Y."/>
            <person name="Yu Y."/>
        </authorList>
    </citation>
    <scope>NUCLEOTIDE SEQUENCE [LARGE SCALE GENOMIC DNA]</scope>
    <source>
        <tissue evidence="10">Muscle</tissue>
    </source>
</reference>
<keyword evidence="3 10" id="KW-0808">Transferase</keyword>
<dbReference type="Gene3D" id="3.40.1280.30">
    <property type="match status" value="1"/>
</dbReference>
<dbReference type="GO" id="GO:0002939">
    <property type="term" value="P:tRNA N1-guanine methylation"/>
    <property type="evidence" value="ECO:0007669"/>
    <property type="project" value="TreeGrafter"/>
</dbReference>
<feature type="binding site" evidence="7">
    <location>
        <position position="177"/>
    </location>
    <ligand>
        <name>S-adenosyl-L-methionine</name>
        <dbReference type="ChEBI" id="CHEBI:59789"/>
    </ligand>
</feature>
<dbReference type="FunFam" id="3.40.1280.30:FF:000001">
    <property type="entry name" value="tRNA methyltransferase 10 homolog A"/>
    <property type="match status" value="1"/>
</dbReference>
<dbReference type="EC" id="2.1.1.221" evidence="1"/>
<dbReference type="InterPro" id="IPR016653">
    <property type="entry name" value="TRM10/TRM10A"/>
</dbReference>
<evidence type="ECO:0000256" key="3">
    <source>
        <dbReference type="ARBA" id="ARBA00022679"/>
    </source>
</evidence>
<sequence>MPSANGGETQPLSKRQQKKLLRRQKWNDTKVERRKREREKLKKRLVEKRAAGEPCGNIRKKLKQMTMASSSCKQRVVVDMSFDDLMIEKHLSQCVKQVSRCYSANRRVSSPMQLYVTSFEGKCAEVMSKQNGYEHWDVYFKKENYMDLFPKEDIIYLTSESRNVITSVDENKVYVIGGLVDHNVHKGLCLRLAEEKGIAHGRLPIDEFIEMKTRKVLTIDHVFRIILGVTEGGSWKESFLKTIPARKGAVGKDEENDCEDSELEKDATNNSDDKSEDNPSESREPVCEGDPEKS</sequence>
<feature type="compositionally biased region" description="Basic and acidic residues" evidence="8">
    <location>
        <begin position="264"/>
        <end position="294"/>
    </location>
</feature>
<dbReference type="GO" id="GO:0005654">
    <property type="term" value="C:nucleoplasm"/>
    <property type="evidence" value="ECO:0007669"/>
    <property type="project" value="TreeGrafter"/>
</dbReference>
<dbReference type="PANTHER" id="PTHR13563">
    <property type="entry name" value="TRNA (GUANINE-9-) METHYLTRANSFERASE"/>
    <property type="match status" value="1"/>
</dbReference>
<accession>A0A3R7M9H1</accession>
<comment type="catalytic activity">
    <reaction evidence="5">
        <text>guanosine(9) in tRNA + S-adenosyl-L-methionine = N(1)-methylguanosine(9) in tRNA + S-adenosyl-L-homocysteine + H(+)</text>
        <dbReference type="Rhea" id="RHEA:43156"/>
        <dbReference type="Rhea" id="RHEA-COMP:10367"/>
        <dbReference type="Rhea" id="RHEA-COMP:10368"/>
        <dbReference type="ChEBI" id="CHEBI:15378"/>
        <dbReference type="ChEBI" id="CHEBI:57856"/>
        <dbReference type="ChEBI" id="CHEBI:59789"/>
        <dbReference type="ChEBI" id="CHEBI:73542"/>
        <dbReference type="ChEBI" id="CHEBI:74269"/>
        <dbReference type="EC" id="2.1.1.221"/>
    </reaction>
</comment>
<feature type="compositionally biased region" description="Polar residues" evidence="8">
    <location>
        <begin position="1"/>
        <end position="11"/>
    </location>
</feature>
<feature type="region of interest" description="Disordered" evidence="8">
    <location>
        <begin position="1"/>
        <end position="38"/>
    </location>
</feature>
<dbReference type="InterPro" id="IPR007356">
    <property type="entry name" value="tRNA_m1G_MeTrfase_euk"/>
</dbReference>
<feature type="active site" description="Proton acceptor" evidence="6">
    <location>
        <position position="181"/>
    </location>
</feature>
<dbReference type="InterPro" id="IPR028564">
    <property type="entry name" value="MT_TRM10-typ"/>
</dbReference>
<evidence type="ECO:0000256" key="4">
    <source>
        <dbReference type="ARBA" id="ARBA00022691"/>
    </source>
</evidence>
<dbReference type="GO" id="GO:0052905">
    <property type="term" value="F:tRNA (guanosine(9)-N1)-methyltransferase activity"/>
    <property type="evidence" value="ECO:0007669"/>
    <property type="project" value="UniProtKB-EC"/>
</dbReference>
<dbReference type="AlphaFoldDB" id="A0A3R7M9H1"/>
<gene>
    <name evidence="10" type="ORF">C7M84_010971</name>
</gene>
<feature type="binding site" evidence="7">
    <location>
        <position position="203"/>
    </location>
    <ligand>
        <name>S-adenosyl-L-methionine</name>
        <dbReference type="ChEBI" id="CHEBI:59789"/>
    </ligand>
</feature>
<feature type="binding site" evidence="7">
    <location>
        <position position="157"/>
    </location>
    <ligand>
        <name>S-adenosyl-L-methionine</name>
        <dbReference type="ChEBI" id="CHEBI:59789"/>
    </ligand>
</feature>
<evidence type="ECO:0000313" key="10">
    <source>
        <dbReference type="EMBL" id="ROT70733.1"/>
    </source>
</evidence>
<dbReference type="PIRSF" id="PIRSF016323">
    <property type="entry name" value="tRNA_m1G_mtfrase_met"/>
    <property type="match status" value="1"/>
</dbReference>
<comment type="caution">
    <text evidence="10">The sequence shown here is derived from an EMBL/GenBank/DDBJ whole genome shotgun (WGS) entry which is preliminary data.</text>
</comment>
<dbReference type="Proteomes" id="UP000283509">
    <property type="component" value="Unassembled WGS sequence"/>
</dbReference>
<evidence type="ECO:0000313" key="11">
    <source>
        <dbReference type="Proteomes" id="UP000283509"/>
    </source>
</evidence>
<evidence type="ECO:0000259" key="9">
    <source>
        <dbReference type="PROSITE" id="PS51675"/>
    </source>
</evidence>
<feature type="compositionally biased region" description="Acidic residues" evidence="8">
    <location>
        <begin position="254"/>
        <end position="263"/>
    </location>
</feature>
<evidence type="ECO:0000256" key="2">
    <source>
        <dbReference type="ARBA" id="ARBA00022603"/>
    </source>
</evidence>
<feature type="compositionally biased region" description="Basic residues" evidence="8">
    <location>
        <begin position="15"/>
        <end position="24"/>
    </location>
</feature>
<evidence type="ECO:0000256" key="6">
    <source>
        <dbReference type="PIRSR" id="PIRSR016323-1"/>
    </source>
</evidence>
<feature type="binding site" evidence="7">
    <location>
        <position position="189"/>
    </location>
    <ligand>
        <name>S-adenosyl-L-methionine</name>
        <dbReference type="ChEBI" id="CHEBI:59789"/>
    </ligand>
</feature>
<reference evidence="10 11" key="1">
    <citation type="submission" date="2018-04" db="EMBL/GenBank/DDBJ databases">
        <authorList>
            <person name="Zhang X."/>
            <person name="Yuan J."/>
            <person name="Li F."/>
            <person name="Xiang J."/>
        </authorList>
    </citation>
    <scope>NUCLEOTIDE SEQUENCE [LARGE SCALE GENOMIC DNA]</scope>
    <source>
        <tissue evidence="10">Muscle</tissue>
    </source>
</reference>
<keyword evidence="11" id="KW-1185">Reference proteome</keyword>
<evidence type="ECO:0000256" key="1">
    <source>
        <dbReference type="ARBA" id="ARBA00012797"/>
    </source>
</evidence>
<keyword evidence="4" id="KW-0949">S-adenosyl-L-methionine</keyword>
<evidence type="ECO:0000256" key="8">
    <source>
        <dbReference type="SAM" id="MobiDB-lite"/>
    </source>
</evidence>
<dbReference type="CDD" id="cd18101">
    <property type="entry name" value="Trm10euk_A"/>
    <property type="match status" value="1"/>
</dbReference>
<proteinExistence type="predicted"/>
<keyword evidence="2 10" id="KW-0489">Methyltransferase</keyword>
<dbReference type="GO" id="GO:0000049">
    <property type="term" value="F:tRNA binding"/>
    <property type="evidence" value="ECO:0007669"/>
    <property type="project" value="TreeGrafter"/>
</dbReference>